<evidence type="ECO:0000259" key="3">
    <source>
        <dbReference type="SMART" id="SM00824"/>
    </source>
</evidence>
<evidence type="ECO:0000256" key="2">
    <source>
        <dbReference type="ARBA" id="ARBA00022801"/>
    </source>
</evidence>
<dbReference type="SUPFAM" id="SSF53474">
    <property type="entry name" value="alpha/beta-Hydrolases"/>
    <property type="match status" value="1"/>
</dbReference>
<feature type="domain" description="Thioesterase TesA-like" evidence="3">
    <location>
        <begin position="28"/>
        <end position="245"/>
    </location>
</feature>
<dbReference type="PANTHER" id="PTHR11487">
    <property type="entry name" value="THIOESTERASE"/>
    <property type="match status" value="1"/>
</dbReference>
<sequence length="248" mass="27228">MPSVAPTLDTGLWLRRFSEAPPGAPRLVCFPHAGGAASWYQPFARHFEGRAELVAVQYPGRQDRRAEPLTYDIRSLADQIAPLLAPLSEDRPLHLFGHSMGAMIAFEVALRNVPDHLFVSGRRAPHIVRDDRVHQKDDAGLIAEVRKLAGTNARVFDDEELVRMVLPAFRADYRAAETYRYRPGPALSCPLTALTGDADPKASVAEVEQWSERGTGVFTLRVFSGGHFFLNDNRSAVAAVVSGETPSA</sequence>
<organism evidence="4 5">
    <name type="scientific">Lentzea miocenica</name>
    <dbReference type="NCBI Taxonomy" id="3095431"/>
    <lineage>
        <taxon>Bacteria</taxon>
        <taxon>Bacillati</taxon>
        <taxon>Actinomycetota</taxon>
        <taxon>Actinomycetes</taxon>
        <taxon>Pseudonocardiales</taxon>
        <taxon>Pseudonocardiaceae</taxon>
        <taxon>Lentzea</taxon>
    </lineage>
</organism>
<proteinExistence type="inferred from homology"/>
<dbReference type="SMART" id="SM00824">
    <property type="entry name" value="PKS_TE"/>
    <property type="match status" value="1"/>
</dbReference>
<name>A0ABU4SXJ0_9PSEU</name>
<dbReference type="InterPro" id="IPR001031">
    <property type="entry name" value="Thioesterase"/>
</dbReference>
<reference evidence="4 5" key="1">
    <citation type="submission" date="2023-11" db="EMBL/GenBank/DDBJ databases">
        <title>Lentzea sokolovensis, sp. nov., Lentzea kristufkii, sp. nov., and Lentzea miocenensis, sp. nov., rare actinobacteria from Sokolov Coal Basin, Miocene lacustrine sediment, Czech Republic.</title>
        <authorList>
            <person name="Lara A."/>
            <person name="Kotroba L."/>
            <person name="Nouioui I."/>
            <person name="Neumann-Schaal M."/>
            <person name="Mast Y."/>
            <person name="Chronakova A."/>
        </authorList>
    </citation>
    <scope>NUCLEOTIDE SEQUENCE [LARGE SCALE GENOMIC DNA]</scope>
    <source>
        <strain evidence="4 5">BCCO 10_0856</strain>
    </source>
</reference>
<gene>
    <name evidence="4" type="ORF">SK803_10430</name>
</gene>
<evidence type="ECO:0000256" key="1">
    <source>
        <dbReference type="ARBA" id="ARBA00007169"/>
    </source>
</evidence>
<keyword evidence="5" id="KW-1185">Reference proteome</keyword>
<dbReference type="InterPro" id="IPR012223">
    <property type="entry name" value="TEII"/>
</dbReference>
<accession>A0ABU4SXJ0</accession>
<comment type="similarity">
    <text evidence="1">Belongs to the thioesterase family.</text>
</comment>
<comment type="caution">
    <text evidence="4">The sequence shown here is derived from an EMBL/GenBank/DDBJ whole genome shotgun (WGS) entry which is preliminary data.</text>
</comment>
<protein>
    <submittedName>
        <fullName evidence="4">Alpha/beta fold hydrolase</fullName>
    </submittedName>
</protein>
<keyword evidence="2 4" id="KW-0378">Hydrolase</keyword>
<dbReference type="GO" id="GO:0016787">
    <property type="term" value="F:hydrolase activity"/>
    <property type="evidence" value="ECO:0007669"/>
    <property type="project" value="UniProtKB-KW"/>
</dbReference>
<dbReference type="EMBL" id="JAXAVW010000007">
    <property type="protein sequence ID" value="MDX8030629.1"/>
    <property type="molecule type" value="Genomic_DNA"/>
</dbReference>
<dbReference type="PANTHER" id="PTHR11487:SF0">
    <property type="entry name" value="S-ACYL FATTY ACID SYNTHASE THIOESTERASE, MEDIUM CHAIN"/>
    <property type="match status" value="1"/>
</dbReference>
<reference evidence="4 5" key="2">
    <citation type="submission" date="2023-11" db="EMBL/GenBank/DDBJ databases">
        <authorList>
            <person name="Lara A.C."/>
            <person name="Chronakova A."/>
        </authorList>
    </citation>
    <scope>NUCLEOTIDE SEQUENCE [LARGE SCALE GENOMIC DNA]</scope>
    <source>
        <strain evidence="4 5">BCCO 10_0856</strain>
    </source>
</reference>
<evidence type="ECO:0000313" key="5">
    <source>
        <dbReference type="Proteomes" id="UP001285521"/>
    </source>
</evidence>
<dbReference type="Pfam" id="PF00975">
    <property type="entry name" value="Thioesterase"/>
    <property type="match status" value="1"/>
</dbReference>
<dbReference type="Proteomes" id="UP001285521">
    <property type="component" value="Unassembled WGS sequence"/>
</dbReference>
<dbReference type="InterPro" id="IPR029058">
    <property type="entry name" value="AB_hydrolase_fold"/>
</dbReference>
<dbReference type="Gene3D" id="3.40.50.1820">
    <property type="entry name" value="alpha/beta hydrolase"/>
    <property type="match status" value="1"/>
</dbReference>
<dbReference type="InterPro" id="IPR020802">
    <property type="entry name" value="TesA-like"/>
</dbReference>
<evidence type="ECO:0000313" key="4">
    <source>
        <dbReference type="EMBL" id="MDX8030629.1"/>
    </source>
</evidence>